<organism evidence="1 2">
    <name type="scientific">Zoarces viviparus</name>
    <name type="common">Viviparous eelpout</name>
    <name type="synonym">Blennius viviparus</name>
    <dbReference type="NCBI Taxonomy" id="48416"/>
    <lineage>
        <taxon>Eukaryota</taxon>
        <taxon>Metazoa</taxon>
        <taxon>Chordata</taxon>
        <taxon>Craniata</taxon>
        <taxon>Vertebrata</taxon>
        <taxon>Euteleostomi</taxon>
        <taxon>Actinopterygii</taxon>
        <taxon>Neopterygii</taxon>
        <taxon>Teleostei</taxon>
        <taxon>Neoteleostei</taxon>
        <taxon>Acanthomorphata</taxon>
        <taxon>Eupercaria</taxon>
        <taxon>Perciformes</taxon>
        <taxon>Cottioidei</taxon>
        <taxon>Zoarcales</taxon>
        <taxon>Zoarcidae</taxon>
        <taxon>Zoarcinae</taxon>
        <taxon>Zoarces</taxon>
    </lineage>
</organism>
<dbReference type="EMBL" id="JBCEZU010000013">
    <property type="protein sequence ID" value="KAK9540038.1"/>
    <property type="molecule type" value="Genomic_DNA"/>
</dbReference>
<reference evidence="1 2" key="1">
    <citation type="journal article" date="2024" name="Genome Biol. Evol.">
        <title>Chromosome-level genome assembly of the viviparous eelpout Zoarces viviparus.</title>
        <authorList>
            <person name="Fuhrmann N."/>
            <person name="Brasseur M.V."/>
            <person name="Bakowski C.E."/>
            <person name="Podsiadlowski L."/>
            <person name="Prost S."/>
            <person name="Krehenwinkel H."/>
            <person name="Mayer C."/>
        </authorList>
    </citation>
    <scope>NUCLEOTIDE SEQUENCE [LARGE SCALE GENOMIC DNA]</scope>
    <source>
        <strain evidence="1">NO-MEL_2022_Ind0_liver</strain>
    </source>
</reference>
<gene>
    <name evidence="1" type="ORF">VZT92_002512</name>
</gene>
<evidence type="ECO:0000313" key="1">
    <source>
        <dbReference type="EMBL" id="KAK9540038.1"/>
    </source>
</evidence>
<keyword evidence="2" id="KW-1185">Reference proteome</keyword>
<sequence>MPHNGMNYDGRRGGTRHSTCRANNQVPGTGVVNGAGAHNGWPAAATGSTPARTVNGAEPPCVVNGDVNHWYKGKSKKAAAPRTLGKQRGTASAVTEASAAGGVRSAASPGEISVKGDAAASPCRSERIAPQIILSPTTKSHWRLRRERFKSWKRNSTVFGREKPPLMPPREEEDWEKEIMEVTLNDWEKNCYGVEPYGPQDVIHFSFRDSTLQQTDTVGLPVTADYSPAAHHQHPVRWFCYSTPTEQDQFMDADE</sequence>
<comment type="caution">
    <text evidence="1">The sequence shown here is derived from an EMBL/GenBank/DDBJ whole genome shotgun (WGS) entry which is preliminary data.</text>
</comment>
<dbReference type="AlphaFoldDB" id="A0AAW1G0B5"/>
<dbReference type="Proteomes" id="UP001488805">
    <property type="component" value="Unassembled WGS sequence"/>
</dbReference>
<name>A0AAW1G0B5_ZOAVI</name>
<accession>A0AAW1G0B5</accession>
<evidence type="ECO:0000313" key="2">
    <source>
        <dbReference type="Proteomes" id="UP001488805"/>
    </source>
</evidence>
<protein>
    <submittedName>
        <fullName evidence="1">Uncharacterized protein</fullName>
    </submittedName>
</protein>
<proteinExistence type="predicted"/>